<dbReference type="PROSITE" id="PS51846">
    <property type="entry name" value="CNNM"/>
    <property type="match status" value="1"/>
</dbReference>
<dbReference type="InterPro" id="IPR005170">
    <property type="entry name" value="Transptr-assoc_dom"/>
</dbReference>
<dbReference type="InterPro" id="IPR044751">
    <property type="entry name" value="Ion_transp-like_CBS"/>
</dbReference>
<evidence type="ECO:0000256" key="7">
    <source>
        <dbReference type="ARBA" id="ARBA00023122"/>
    </source>
</evidence>
<accession>A0A0R2GYH6</accession>
<dbReference type="CDD" id="cd04590">
    <property type="entry name" value="CBS_pair_CorC_HlyC_assoc"/>
    <property type="match status" value="1"/>
</dbReference>
<dbReference type="Proteomes" id="UP000051992">
    <property type="component" value="Unassembled WGS sequence"/>
</dbReference>
<dbReference type="InterPro" id="IPR016169">
    <property type="entry name" value="FAD-bd_PCMH_sub2"/>
</dbReference>
<evidence type="ECO:0000256" key="2">
    <source>
        <dbReference type="ARBA" id="ARBA00006337"/>
    </source>
</evidence>
<dbReference type="Pfam" id="PF00571">
    <property type="entry name" value="CBS"/>
    <property type="match status" value="2"/>
</dbReference>
<name>A0A0R2GYH6_WEIVI</name>
<dbReference type="InterPro" id="IPR046342">
    <property type="entry name" value="CBS_dom_sf"/>
</dbReference>
<dbReference type="InterPro" id="IPR000644">
    <property type="entry name" value="CBS_dom"/>
</dbReference>
<dbReference type="InterPro" id="IPR002550">
    <property type="entry name" value="CNNM"/>
</dbReference>
<dbReference type="RefSeq" id="WP_057747151.1">
    <property type="nucleotide sequence ID" value="NZ_BJLU01000010.1"/>
</dbReference>
<dbReference type="GO" id="GO:0050660">
    <property type="term" value="F:flavin adenine dinucleotide binding"/>
    <property type="evidence" value="ECO:0007669"/>
    <property type="project" value="InterPro"/>
</dbReference>
<evidence type="ECO:0000313" key="10">
    <source>
        <dbReference type="Proteomes" id="UP000051992"/>
    </source>
</evidence>
<dbReference type="Gene3D" id="3.10.580.10">
    <property type="entry name" value="CBS-domain"/>
    <property type="match status" value="1"/>
</dbReference>
<reference evidence="9 10" key="1">
    <citation type="journal article" date="2015" name="Genome Announc.">
        <title>Expanding the biotechnology potential of lactobacilli through comparative genomics of 213 strains and associated genera.</title>
        <authorList>
            <person name="Sun Z."/>
            <person name="Harris H.M."/>
            <person name="McCann A."/>
            <person name="Guo C."/>
            <person name="Argimon S."/>
            <person name="Zhang W."/>
            <person name="Yang X."/>
            <person name="Jeffery I.B."/>
            <person name="Cooney J.C."/>
            <person name="Kagawa T.F."/>
            <person name="Liu W."/>
            <person name="Song Y."/>
            <person name="Salvetti E."/>
            <person name="Wrobel A."/>
            <person name="Rasinkangas P."/>
            <person name="Parkhill J."/>
            <person name="Rea M.C."/>
            <person name="O'Sullivan O."/>
            <person name="Ritari J."/>
            <person name="Douillard F.P."/>
            <person name="Paul Ross R."/>
            <person name="Yang R."/>
            <person name="Briner A.E."/>
            <person name="Felis G.E."/>
            <person name="de Vos W.M."/>
            <person name="Barrangou R."/>
            <person name="Klaenhammer T.R."/>
            <person name="Caufield P.W."/>
            <person name="Cui Y."/>
            <person name="Zhang H."/>
            <person name="O'Toole P.W."/>
        </authorList>
    </citation>
    <scope>NUCLEOTIDE SEQUENCE [LARGE SCALE GENOMIC DNA]</scope>
    <source>
        <strain evidence="9 10">DSM 20410</strain>
    </source>
</reference>
<dbReference type="SMART" id="SM00116">
    <property type="entry name" value="CBS"/>
    <property type="match status" value="2"/>
</dbReference>
<keyword evidence="3" id="KW-1003">Cell membrane</keyword>
<evidence type="ECO:0000256" key="1">
    <source>
        <dbReference type="ARBA" id="ARBA00004651"/>
    </source>
</evidence>
<evidence type="ECO:0000256" key="5">
    <source>
        <dbReference type="ARBA" id="ARBA00022737"/>
    </source>
</evidence>
<keyword evidence="7" id="KW-0129">CBS domain</keyword>
<comment type="subcellular location">
    <subcellularLocation>
        <location evidence="1">Cell membrane</location>
        <topology evidence="1">Multi-pass membrane protein</topology>
    </subcellularLocation>
</comment>
<dbReference type="Pfam" id="PF03471">
    <property type="entry name" value="CorC_HlyC"/>
    <property type="match status" value="1"/>
</dbReference>
<organism evidence="9 10">
    <name type="scientific">Weissella viridescens</name>
    <name type="common">Lactobacillus viridescens</name>
    <dbReference type="NCBI Taxonomy" id="1629"/>
    <lineage>
        <taxon>Bacteria</taxon>
        <taxon>Bacillati</taxon>
        <taxon>Bacillota</taxon>
        <taxon>Bacilli</taxon>
        <taxon>Lactobacillales</taxon>
        <taxon>Lactobacillaceae</taxon>
        <taxon>Weissella</taxon>
    </lineage>
</organism>
<keyword evidence="5" id="KW-0677">Repeat</keyword>
<dbReference type="OrthoDB" id="9798188at2"/>
<comment type="similarity">
    <text evidence="2">Belongs to the UPF0053 family.</text>
</comment>
<comment type="caution">
    <text evidence="9">The sequence shown here is derived from an EMBL/GenBank/DDBJ whole genome shotgun (WGS) entry which is preliminary data.</text>
</comment>
<evidence type="ECO:0000256" key="6">
    <source>
        <dbReference type="ARBA" id="ARBA00022989"/>
    </source>
</evidence>
<proteinExistence type="inferred from homology"/>
<evidence type="ECO:0000256" key="4">
    <source>
        <dbReference type="ARBA" id="ARBA00022692"/>
    </source>
</evidence>
<sequence>MSTAQLWISLIIIIIVLIFAAIFVAAEFALVKVRRSTLEEMQNEREKPSRKITRTINMVDNLNEYLSTTQVGITLAGLLLGFMGESTVAHLLLKMGIIQEMTGPSAGVIASVIALVLLTYVEVVFTELVPKNVSIEFPVKVGLAVSGPLKFFHVVFYPFVWLLNVSANGVTHLFGMKTASEDSEVYSEAEILSLSRNAARQGQLQDEDYLLMQRAFEMNDKNVVDIMIDRTEMEVVDINTTIKEAVQVYFKTKFSRLPVVADNDKDKVLGYIFNYDLMRQAYADDTVTVRKILRQMPTVPESMPIQDALQVMISKRTPMVVVKDEYGGTSGIVTDKDIYEELFGTVRDEVDDVADDLVEKLGSDQDGVMHYRVSGKMTLYDFERYFKTNLREFDRSDMVTLTGYMLDENPNASAGSEMQVGPFHFKALHYKDAYISDFEVTKEPEAKVEPDVKK</sequence>
<dbReference type="EMBL" id="JQBM01000006">
    <property type="protein sequence ID" value="KRN45760.1"/>
    <property type="molecule type" value="Genomic_DNA"/>
</dbReference>
<evidence type="ECO:0000256" key="3">
    <source>
        <dbReference type="ARBA" id="ARBA00022475"/>
    </source>
</evidence>
<evidence type="ECO:0000313" key="9">
    <source>
        <dbReference type="EMBL" id="KRN45760.1"/>
    </source>
</evidence>
<dbReference type="InterPro" id="IPR036318">
    <property type="entry name" value="FAD-bd_PCMH-like_sf"/>
</dbReference>
<evidence type="ECO:0000256" key="8">
    <source>
        <dbReference type="ARBA" id="ARBA00023136"/>
    </source>
</evidence>
<dbReference type="GO" id="GO:0005886">
    <property type="term" value="C:plasma membrane"/>
    <property type="evidence" value="ECO:0007669"/>
    <property type="project" value="UniProtKB-SubCell"/>
</dbReference>
<dbReference type="PATRIC" id="fig|1629.5.peg.1503"/>
<gene>
    <name evidence="9" type="ORF">IV50_GL001490</name>
</gene>
<dbReference type="SUPFAM" id="SSF54631">
    <property type="entry name" value="CBS-domain pair"/>
    <property type="match status" value="1"/>
</dbReference>
<dbReference type="PROSITE" id="PS51371">
    <property type="entry name" value="CBS"/>
    <property type="match status" value="2"/>
</dbReference>
<dbReference type="SMART" id="SM01091">
    <property type="entry name" value="CorC_HlyC"/>
    <property type="match status" value="1"/>
</dbReference>
<protein>
    <submittedName>
        <fullName evidence="9">Integral membrane protein</fullName>
    </submittedName>
</protein>
<keyword evidence="10" id="KW-1185">Reference proteome</keyword>
<dbReference type="Pfam" id="PF01595">
    <property type="entry name" value="CNNM"/>
    <property type="match status" value="1"/>
</dbReference>
<dbReference type="SUPFAM" id="SSF56176">
    <property type="entry name" value="FAD-binding/transporter-associated domain-like"/>
    <property type="match status" value="1"/>
</dbReference>
<dbReference type="PANTHER" id="PTHR43099">
    <property type="entry name" value="UPF0053 PROTEIN YRKA"/>
    <property type="match status" value="1"/>
</dbReference>
<keyword evidence="6" id="KW-1133">Transmembrane helix</keyword>
<dbReference type="Gene3D" id="3.30.465.10">
    <property type="match status" value="1"/>
</dbReference>
<dbReference type="InterPro" id="IPR051676">
    <property type="entry name" value="UPF0053_domain"/>
</dbReference>
<dbReference type="PANTHER" id="PTHR43099:SF2">
    <property type="entry name" value="UPF0053 PROTEIN YRKA"/>
    <property type="match status" value="1"/>
</dbReference>
<keyword evidence="4" id="KW-0812">Transmembrane</keyword>
<keyword evidence="8" id="KW-0472">Membrane</keyword>
<dbReference type="AlphaFoldDB" id="A0A0R2GYH6"/>